<feature type="signal peptide" evidence="4">
    <location>
        <begin position="1"/>
        <end position="24"/>
    </location>
</feature>
<dbReference type="Pfam" id="PF05506">
    <property type="entry name" value="PLipase_C_C"/>
    <property type="match status" value="2"/>
</dbReference>
<evidence type="ECO:0000256" key="2">
    <source>
        <dbReference type="ARBA" id="ARBA00012018"/>
    </source>
</evidence>
<keyword evidence="3" id="KW-0378">Hydrolase</keyword>
<sequence>MTSSSCTGSSRRRFLRLMATSAGAAAGSMLLPPSIRQALATPAHRASGSIRDVGHVVILMQENRSFDHYFGTLRGVRGFNDPRPHLLPDGRPVWYQPPARSKTKRYHDRGVPDDAAYVLPFYLDPRTTTEHQNWLDHGWNSGHLAWNQGRYDQWVEQKQDPLTMGYLKREDLRFHYALADAFTVCDGYHSSIHGATAMNRMYLWSGTCDPRNAYGTRPTGPGMDERMHVNGYTWTTYPERLEAHGISWKLYQGGSGQPGTPTDNFTDNALEYFARYQVAEGADPLGPLVRKGASTHTLAELRDDVLHDRLPQVTWIVPPKKYSEHPSASPSDGADYINQVLEALVANPAVWSRTVLFLNYDENDGLFDHVVPPMPPLTSWSNGNGMVSDGLRDSLDDEFLDLDRYPGYQPSLVPGADPGGLQPIGLGPRVPMVVVSPWTTGGWVCSQTFDHTSVLQFLEARFGVAEPNISAWRRAVCGDLLAAFDFAGPPDRRIHHFHPPAALHSANAPFLVPAAQAMPVQEPGVRPARALPYAFAVQGREERAAGRFWLDFDNAGRAGAAFYVYDNMAPERAPRRYTVSAGDRLSDYWVPAPGPGAYDLTVRGPNGYLGHFRGSVGAGSARQATALEVQLQPDTASGRLVVQLRNSGTDACRCRIRNAYVHENPRDCEVAGGASVESAWQLDASAGWYDLIIDRPGDPLYLRRFAGHVENGRPSTSDPGPVSPA</sequence>
<comment type="similarity">
    <text evidence="1">Belongs to the bacterial phospholipase C family.</text>
</comment>
<dbReference type="Pfam" id="PF04185">
    <property type="entry name" value="Phosphoesterase"/>
    <property type="match status" value="1"/>
</dbReference>
<evidence type="ECO:0000313" key="7">
    <source>
        <dbReference type="Proteomes" id="UP001556220"/>
    </source>
</evidence>
<dbReference type="InterPro" id="IPR008475">
    <property type="entry name" value="PLipase_C_C"/>
</dbReference>
<evidence type="ECO:0000256" key="4">
    <source>
        <dbReference type="SAM" id="SignalP"/>
    </source>
</evidence>
<feature type="domain" description="Bacterial phospholipase C C-terminal" evidence="5">
    <location>
        <begin position="628"/>
        <end position="708"/>
    </location>
</feature>
<comment type="caution">
    <text evidence="6">The sequence shown here is derived from an EMBL/GenBank/DDBJ whole genome shotgun (WGS) entry which is preliminary data.</text>
</comment>
<evidence type="ECO:0000256" key="3">
    <source>
        <dbReference type="ARBA" id="ARBA00022801"/>
    </source>
</evidence>
<evidence type="ECO:0000256" key="1">
    <source>
        <dbReference type="ARBA" id="ARBA00009717"/>
    </source>
</evidence>
<dbReference type="PANTHER" id="PTHR31956:SF1">
    <property type="entry name" value="NON-SPECIFIC PHOSPHOLIPASE C1"/>
    <property type="match status" value="1"/>
</dbReference>
<dbReference type="Gene3D" id="3.40.720.10">
    <property type="entry name" value="Alkaline Phosphatase, subunit A"/>
    <property type="match status" value="2"/>
</dbReference>
<dbReference type="EMBL" id="JBFOHK010000001">
    <property type="protein sequence ID" value="MEW9570911.1"/>
    <property type="molecule type" value="Genomic_DNA"/>
</dbReference>
<organism evidence="6 7">
    <name type="scientific">Rhodanobacter lycopersici</name>
    <dbReference type="NCBI Taxonomy" id="3162487"/>
    <lineage>
        <taxon>Bacteria</taxon>
        <taxon>Pseudomonadati</taxon>
        <taxon>Pseudomonadota</taxon>
        <taxon>Gammaproteobacteria</taxon>
        <taxon>Lysobacterales</taxon>
        <taxon>Rhodanobacteraceae</taxon>
        <taxon>Rhodanobacter</taxon>
    </lineage>
</organism>
<dbReference type="Proteomes" id="UP001556220">
    <property type="component" value="Unassembled WGS sequence"/>
</dbReference>
<proteinExistence type="inferred from homology"/>
<accession>A0ABV3QBL6</accession>
<dbReference type="CDD" id="cd16014">
    <property type="entry name" value="PLC"/>
    <property type="match status" value="1"/>
</dbReference>
<dbReference type="InterPro" id="IPR006311">
    <property type="entry name" value="TAT_signal"/>
</dbReference>
<feature type="chain" id="PRO_5047183422" description="phospholipase C" evidence="4">
    <location>
        <begin position="25"/>
        <end position="725"/>
    </location>
</feature>
<evidence type="ECO:0000259" key="5">
    <source>
        <dbReference type="Pfam" id="PF05506"/>
    </source>
</evidence>
<dbReference type="EC" id="3.1.4.3" evidence="2"/>
<dbReference type="PANTHER" id="PTHR31956">
    <property type="entry name" value="NON-SPECIFIC PHOSPHOLIPASE C4-RELATED"/>
    <property type="match status" value="1"/>
</dbReference>
<name>A0ABV3QBL6_9GAMM</name>
<dbReference type="InterPro" id="IPR017767">
    <property type="entry name" value="PC-PLC"/>
</dbReference>
<feature type="domain" description="Bacterial phospholipase C C-terminal" evidence="5">
    <location>
        <begin position="527"/>
        <end position="614"/>
    </location>
</feature>
<dbReference type="NCBIfam" id="TIGR03396">
    <property type="entry name" value="PC_PLC"/>
    <property type="match status" value="1"/>
</dbReference>
<gene>
    <name evidence="6" type="ORF">ABQJ54_04055</name>
</gene>
<evidence type="ECO:0000313" key="6">
    <source>
        <dbReference type="EMBL" id="MEW9570911.1"/>
    </source>
</evidence>
<keyword evidence="4" id="KW-0732">Signal</keyword>
<keyword evidence="7" id="KW-1185">Reference proteome</keyword>
<dbReference type="PROSITE" id="PS51318">
    <property type="entry name" value="TAT"/>
    <property type="match status" value="1"/>
</dbReference>
<dbReference type="RefSeq" id="WP_367852979.1">
    <property type="nucleotide sequence ID" value="NZ_JBFOHK010000001.1"/>
</dbReference>
<dbReference type="InterPro" id="IPR007312">
    <property type="entry name" value="Phosphoesterase"/>
</dbReference>
<dbReference type="InterPro" id="IPR017850">
    <property type="entry name" value="Alkaline_phosphatase_core_sf"/>
</dbReference>
<reference evidence="6 7" key="1">
    <citation type="submission" date="2024-06" db="EMBL/GenBank/DDBJ databases">
        <authorList>
            <person name="Woo H."/>
        </authorList>
    </citation>
    <scope>NUCLEOTIDE SEQUENCE [LARGE SCALE GENOMIC DNA]</scope>
    <source>
        <strain evidence="6 7">Si-c</strain>
    </source>
</reference>
<protein>
    <recommendedName>
        <fullName evidence="2">phospholipase C</fullName>
        <ecNumber evidence="2">3.1.4.3</ecNumber>
    </recommendedName>
</protein>